<feature type="compositionally biased region" description="Polar residues" evidence="4">
    <location>
        <begin position="14"/>
        <end position="29"/>
    </location>
</feature>
<dbReference type="InterPro" id="IPR002018">
    <property type="entry name" value="CarbesteraseB"/>
</dbReference>
<feature type="domain" description="Carboxylesterase type B" evidence="5">
    <location>
        <begin position="140"/>
        <end position="634"/>
    </location>
</feature>
<comment type="caution">
    <text evidence="6">The sequence shown here is derived from an EMBL/GenBank/DDBJ whole genome shotgun (WGS) entry which is preliminary data.</text>
</comment>
<organism evidence="6 7">
    <name type="scientific">Gnomoniopsis smithogilvyi</name>
    <dbReference type="NCBI Taxonomy" id="1191159"/>
    <lineage>
        <taxon>Eukaryota</taxon>
        <taxon>Fungi</taxon>
        <taxon>Dikarya</taxon>
        <taxon>Ascomycota</taxon>
        <taxon>Pezizomycotina</taxon>
        <taxon>Sordariomycetes</taxon>
        <taxon>Sordariomycetidae</taxon>
        <taxon>Diaporthales</taxon>
        <taxon>Gnomoniaceae</taxon>
        <taxon>Gnomoniopsis</taxon>
    </lineage>
</organism>
<dbReference type="InterPro" id="IPR019826">
    <property type="entry name" value="Carboxylesterase_B_AS"/>
</dbReference>
<dbReference type="EMBL" id="JAPEVB010000002">
    <property type="protein sequence ID" value="KAJ4394391.1"/>
    <property type="molecule type" value="Genomic_DNA"/>
</dbReference>
<keyword evidence="7" id="KW-1185">Reference proteome</keyword>
<dbReference type="AlphaFoldDB" id="A0A9W9CZA8"/>
<name>A0A9W9CZA8_9PEZI</name>
<dbReference type="Proteomes" id="UP001140453">
    <property type="component" value="Unassembled WGS sequence"/>
</dbReference>
<dbReference type="PROSITE" id="PS00941">
    <property type="entry name" value="CARBOXYLESTERASE_B_2"/>
    <property type="match status" value="1"/>
</dbReference>
<dbReference type="PANTHER" id="PTHR11559">
    <property type="entry name" value="CARBOXYLESTERASE"/>
    <property type="match status" value="1"/>
</dbReference>
<gene>
    <name evidence="6" type="ORF">N0V93_003608</name>
</gene>
<dbReference type="SUPFAM" id="SSF53474">
    <property type="entry name" value="alpha/beta-Hydrolases"/>
    <property type="match status" value="1"/>
</dbReference>
<evidence type="ECO:0000259" key="5">
    <source>
        <dbReference type="Pfam" id="PF00135"/>
    </source>
</evidence>
<comment type="similarity">
    <text evidence="1 3">Belongs to the type-B carboxylesterase/lipase family.</text>
</comment>
<evidence type="ECO:0000256" key="4">
    <source>
        <dbReference type="SAM" id="MobiDB-lite"/>
    </source>
</evidence>
<protein>
    <recommendedName>
        <fullName evidence="3">Carboxylic ester hydrolase</fullName>
        <ecNumber evidence="3">3.1.1.-</ecNumber>
    </recommendedName>
</protein>
<evidence type="ECO:0000313" key="7">
    <source>
        <dbReference type="Proteomes" id="UP001140453"/>
    </source>
</evidence>
<reference evidence="6" key="1">
    <citation type="submission" date="2022-10" db="EMBL/GenBank/DDBJ databases">
        <title>Tapping the CABI collections for fungal endophytes: first genome assemblies for Collariella, Neodidymelliopsis, Ascochyta clinopodiicola, Didymella pomorum, Didymosphaeria variabile, Neocosmospora piperis and Neocucurbitaria cava.</title>
        <authorList>
            <person name="Hill R."/>
        </authorList>
    </citation>
    <scope>NUCLEOTIDE SEQUENCE</scope>
    <source>
        <strain evidence="6">IMI 355082</strain>
    </source>
</reference>
<dbReference type="Pfam" id="PF00135">
    <property type="entry name" value="COesterase"/>
    <property type="match status" value="1"/>
</dbReference>
<keyword evidence="2 3" id="KW-0378">Hydrolase</keyword>
<sequence length="674" mass="71760">MDDNQTRGCGRHATISTASEETPADTTAPSLAGKKCPSKCGYSASHDGLPLLLPVSRRDDDDGEADLDIIEDGGRICPTAKVQVRTTPPHHQRPARSLVDRMASSIKTFLACSLLAFVSVHAAQRGHSRDTLARQTTSSPPVVTVKNGSYEGLYSSEYDQDFFLGMRYAQPAERFQLAQPLDTVFNGTQSAKAYPPSCIGYGSDDIGYELSEDCLFLNVIRPSGVSADANLPVALWIHGGGLYMGGSSDKRYNLSFIVQNSVDQGTPMLGVSINYRLSAYGFLMGSEALEAGIANNGFRDQRQALRWVNENIAAFGGDPTKVTIWGESSGAESVNAQVLAYNGRDDGLFRAAIAESGFGGTLPRYAGGFNATDSFQATYNTLLSNTSCASTVNTSASLDCLRALPFDELNAALNGTFTWAPMLDGDFIADYPVNQLATGRFPKIPVMIGTNTDEGTAFGTGLGPNGTGVDTDAEMRYAVAQKIGAQAPALTGKSLDELLDEALALYPNIQAVGIPSIDKFPVIVAGDEVATALGLQYRRTGAFFGDFYRFDVTVNGVPDYVAATHFQEVAFVFDNTLGTGYATNPFANVTAAFPALAKTMSYAWVNFVVGLDPNGAQGLGISGVSAWPVYNASEGGGVGKNIVFAVNGSYTEWDNYRAEGISWMIDNSLDLFGN</sequence>
<dbReference type="GO" id="GO:0016787">
    <property type="term" value="F:hydrolase activity"/>
    <property type="evidence" value="ECO:0007669"/>
    <property type="project" value="UniProtKB-KW"/>
</dbReference>
<dbReference type="EC" id="3.1.1.-" evidence="3"/>
<dbReference type="InterPro" id="IPR029058">
    <property type="entry name" value="AB_hydrolase_fold"/>
</dbReference>
<dbReference type="InterPro" id="IPR019819">
    <property type="entry name" value="Carboxylesterase_B_CS"/>
</dbReference>
<feature type="region of interest" description="Disordered" evidence="4">
    <location>
        <begin position="1"/>
        <end position="32"/>
    </location>
</feature>
<evidence type="ECO:0000256" key="1">
    <source>
        <dbReference type="ARBA" id="ARBA00005964"/>
    </source>
</evidence>
<accession>A0A9W9CZA8</accession>
<evidence type="ECO:0000256" key="3">
    <source>
        <dbReference type="RuleBase" id="RU361235"/>
    </source>
</evidence>
<dbReference type="Gene3D" id="3.40.50.1820">
    <property type="entry name" value="alpha/beta hydrolase"/>
    <property type="match status" value="1"/>
</dbReference>
<dbReference type="InterPro" id="IPR050309">
    <property type="entry name" value="Type-B_Carboxylest/Lipase"/>
</dbReference>
<dbReference type="PROSITE" id="PS00122">
    <property type="entry name" value="CARBOXYLESTERASE_B_1"/>
    <property type="match status" value="1"/>
</dbReference>
<proteinExistence type="inferred from homology"/>
<evidence type="ECO:0000313" key="6">
    <source>
        <dbReference type="EMBL" id="KAJ4394391.1"/>
    </source>
</evidence>
<dbReference type="OrthoDB" id="408631at2759"/>
<evidence type="ECO:0000256" key="2">
    <source>
        <dbReference type="ARBA" id="ARBA00022801"/>
    </source>
</evidence>